<dbReference type="FunFam" id="3.30.540.10:FF:000003">
    <property type="entry name" value="Inositol-1-monophosphatase"/>
    <property type="match status" value="1"/>
</dbReference>
<reference evidence="9" key="2">
    <citation type="submission" date="2016-04" db="EMBL/GenBank/DDBJ databases">
        <title>First Complete Genome Sequence of a Subdivision 6 Acidobacterium.</title>
        <authorList>
            <person name="Huang S."/>
            <person name="Vieira S."/>
            <person name="Bunk B."/>
            <person name="Riedel T."/>
            <person name="Sproeer C."/>
            <person name="Overmann J."/>
        </authorList>
    </citation>
    <scope>NUCLEOTIDE SEQUENCE [LARGE SCALE GENOMIC DNA]</scope>
    <source>
        <strain evidence="9">DSM 100886 HEG_-6_39</strain>
    </source>
</reference>
<evidence type="ECO:0000313" key="8">
    <source>
        <dbReference type="EMBL" id="AMY10168.1"/>
    </source>
</evidence>
<feature type="binding site" evidence="6">
    <location>
        <position position="219"/>
    </location>
    <ligand>
        <name>Mg(2+)</name>
        <dbReference type="ChEBI" id="CHEBI:18420"/>
        <label>1</label>
        <note>catalytic</note>
    </ligand>
</feature>
<evidence type="ECO:0000256" key="2">
    <source>
        <dbReference type="ARBA" id="ARBA00001946"/>
    </source>
</evidence>
<feature type="binding site" evidence="6">
    <location>
        <position position="92"/>
    </location>
    <ligand>
        <name>Mg(2+)</name>
        <dbReference type="ChEBI" id="CHEBI:18420"/>
        <label>1</label>
        <note>catalytic</note>
    </ligand>
</feature>
<dbReference type="AlphaFoldDB" id="A0A143PPX7"/>
<dbReference type="PANTHER" id="PTHR20854:SF4">
    <property type="entry name" value="INOSITOL-1-MONOPHOSPHATASE-RELATED"/>
    <property type="match status" value="1"/>
</dbReference>
<dbReference type="STRING" id="1855912.LuPra_03397"/>
<dbReference type="RefSeq" id="WP_110171834.1">
    <property type="nucleotide sequence ID" value="NZ_CP015136.1"/>
</dbReference>
<evidence type="ECO:0000313" key="9">
    <source>
        <dbReference type="Proteomes" id="UP000076079"/>
    </source>
</evidence>
<comment type="catalytic activity">
    <reaction evidence="1 7">
        <text>a myo-inositol phosphate + H2O = myo-inositol + phosphate</text>
        <dbReference type="Rhea" id="RHEA:24056"/>
        <dbReference type="ChEBI" id="CHEBI:15377"/>
        <dbReference type="ChEBI" id="CHEBI:17268"/>
        <dbReference type="ChEBI" id="CHEBI:43474"/>
        <dbReference type="ChEBI" id="CHEBI:84139"/>
        <dbReference type="EC" id="3.1.3.25"/>
    </reaction>
</comment>
<keyword evidence="4 7" id="KW-0378">Hydrolase</keyword>
<dbReference type="Pfam" id="PF00459">
    <property type="entry name" value="Inositol_P"/>
    <property type="match status" value="1"/>
</dbReference>
<evidence type="ECO:0000256" key="3">
    <source>
        <dbReference type="ARBA" id="ARBA00022723"/>
    </source>
</evidence>
<keyword evidence="9" id="KW-1185">Reference proteome</keyword>
<dbReference type="Gene3D" id="3.40.190.80">
    <property type="match status" value="1"/>
</dbReference>
<dbReference type="PRINTS" id="PR00377">
    <property type="entry name" value="IMPHPHTASES"/>
</dbReference>
<dbReference type="GO" id="GO:0046854">
    <property type="term" value="P:phosphatidylinositol phosphate biosynthetic process"/>
    <property type="evidence" value="ECO:0007669"/>
    <property type="project" value="InterPro"/>
</dbReference>
<evidence type="ECO:0000256" key="4">
    <source>
        <dbReference type="ARBA" id="ARBA00022801"/>
    </source>
</evidence>
<sequence length="277" mass="29752">MNALDPLLLATAIEAVQKAGVIQMAHFGGPMRIDKKGDIDLVTEVDVAVERMFRAMIAERFPDHVVLGEELQQDDLVRHSAPGYCWVFDPIDGTTNFAHGLPIFCASLGLELDGQAIAAAVYDPTRRELFTAEKGAGARLNGAPIAVTRAASVLDSLLVTGFPYTVQQPEVGAELVALFGHFLGRSRAVRRLGSAALDLCYVAAGRLDGFYEASLKPWDSCGGALIVQEAGGNVTDWKGTPFQSRLPQILATNGRIHAEMLAMLAEFEAGRRSDDAN</sequence>
<dbReference type="FunFam" id="3.40.190.80:FF:000020">
    <property type="entry name" value="Fructose-1,6-bisphosphatase/inositol-1-monophosphatase"/>
    <property type="match status" value="1"/>
</dbReference>
<reference evidence="8 9" key="1">
    <citation type="journal article" date="2016" name="Genome Announc.">
        <title>First Complete Genome Sequence of a Subdivision 6 Acidobacterium Strain.</title>
        <authorList>
            <person name="Huang S."/>
            <person name="Vieira S."/>
            <person name="Bunk B."/>
            <person name="Riedel T."/>
            <person name="Sproer C."/>
            <person name="Overmann J."/>
        </authorList>
    </citation>
    <scope>NUCLEOTIDE SEQUENCE [LARGE SCALE GENOMIC DNA]</scope>
    <source>
        <strain evidence="9">DSM 100886 HEG_-6_39</strain>
    </source>
</reference>
<dbReference type="GO" id="GO:0046872">
    <property type="term" value="F:metal ion binding"/>
    <property type="evidence" value="ECO:0007669"/>
    <property type="project" value="UniProtKB-KW"/>
</dbReference>
<organism evidence="8 9">
    <name type="scientific">Luteitalea pratensis</name>
    <dbReference type="NCBI Taxonomy" id="1855912"/>
    <lineage>
        <taxon>Bacteria</taxon>
        <taxon>Pseudomonadati</taxon>
        <taxon>Acidobacteriota</taxon>
        <taxon>Vicinamibacteria</taxon>
        <taxon>Vicinamibacterales</taxon>
        <taxon>Vicinamibacteraceae</taxon>
        <taxon>Luteitalea</taxon>
    </lineage>
</organism>
<dbReference type="InterPro" id="IPR033942">
    <property type="entry name" value="IMPase"/>
</dbReference>
<dbReference type="Gene3D" id="3.30.540.10">
    <property type="entry name" value="Fructose-1,6-Bisphosphatase, subunit A, domain 1"/>
    <property type="match status" value="1"/>
</dbReference>
<evidence type="ECO:0000256" key="7">
    <source>
        <dbReference type="RuleBase" id="RU364068"/>
    </source>
</evidence>
<evidence type="ECO:0000256" key="5">
    <source>
        <dbReference type="ARBA" id="ARBA00022842"/>
    </source>
</evidence>
<dbReference type="PANTHER" id="PTHR20854">
    <property type="entry name" value="INOSITOL MONOPHOSPHATASE"/>
    <property type="match status" value="1"/>
</dbReference>
<dbReference type="KEGG" id="abac:LuPra_03397"/>
<dbReference type="InterPro" id="IPR020550">
    <property type="entry name" value="Inositol_monophosphatase_CS"/>
</dbReference>
<keyword evidence="3 6" id="KW-0479">Metal-binding</keyword>
<dbReference type="EMBL" id="CP015136">
    <property type="protein sequence ID" value="AMY10168.1"/>
    <property type="molecule type" value="Genomic_DNA"/>
</dbReference>
<accession>A0A143PPX7</accession>
<feature type="binding site" evidence="6">
    <location>
        <position position="69"/>
    </location>
    <ligand>
        <name>Mg(2+)</name>
        <dbReference type="ChEBI" id="CHEBI:18420"/>
        <label>1</label>
        <note>catalytic</note>
    </ligand>
</feature>
<feature type="binding site" evidence="6">
    <location>
        <position position="89"/>
    </location>
    <ligand>
        <name>Mg(2+)</name>
        <dbReference type="ChEBI" id="CHEBI:18420"/>
        <label>1</label>
        <note>catalytic</note>
    </ligand>
</feature>
<dbReference type="PATRIC" id="fig|1813736.3.peg.3607"/>
<dbReference type="PROSITE" id="PS00630">
    <property type="entry name" value="IMP_2"/>
    <property type="match status" value="1"/>
</dbReference>
<comment type="similarity">
    <text evidence="7">Belongs to the inositol monophosphatase superfamily.</text>
</comment>
<evidence type="ECO:0000256" key="6">
    <source>
        <dbReference type="PIRSR" id="PIRSR600760-2"/>
    </source>
</evidence>
<dbReference type="CDD" id="cd01639">
    <property type="entry name" value="IMPase"/>
    <property type="match status" value="1"/>
</dbReference>
<proteinExistence type="inferred from homology"/>
<dbReference type="Proteomes" id="UP000076079">
    <property type="component" value="Chromosome"/>
</dbReference>
<protein>
    <recommendedName>
        <fullName evidence="7">Inositol-1-monophosphatase</fullName>
        <ecNumber evidence="7">3.1.3.25</ecNumber>
    </recommendedName>
</protein>
<dbReference type="InterPro" id="IPR000760">
    <property type="entry name" value="Inositol_monophosphatase-like"/>
</dbReference>
<comment type="cofactor">
    <cofactor evidence="2 6 7">
        <name>Mg(2+)</name>
        <dbReference type="ChEBI" id="CHEBI:18420"/>
    </cofactor>
</comment>
<dbReference type="EC" id="3.1.3.25" evidence="7"/>
<evidence type="ECO:0000256" key="1">
    <source>
        <dbReference type="ARBA" id="ARBA00001033"/>
    </source>
</evidence>
<dbReference type="GO" id="GO:0008934">
    <property type="term" value="F:inositol monophosphate 1-phosphatase activity"/>
    <property type="evidence" value="ECO:0007669"/>
    <property type="project" value="InterPro"/>
</dbReference>
<keyword evidence="5 6" id="KW-0460">Magnesium</keyword>
<dbReference type="OrthoDB" id="9772456at2"/>
<feature type="binding site" evidence="6">
    <location>
        <position position="91"/>
    </location>
    <ligand>
        <name>Mg(2+)</name>
        <dbReference type="ChEBI" id="CHEBI:18420"/>
        <label>1</label>
        <note>catalytic</note>
    </ligand>
</feature>
<dbReference type="GO" id="GO:0006020">
    <property type="term" value="P:inositol metabolic process"/>
    <property type="evidence" value="ECO:0007669"/>
    <property type="project" value="TreeGrafter"/>
</dbReference>
<dbReference type="SUPFAM" id="SSF56655">
    <property type="entry name" value="Carbohydrate phosphatase"/>
    <property type="match status" value="1"/>
</dbReference>
<name>A0A143PPX7_LUTPR</name>
<gene>
    <name evidence="8" type="primary">suhB</name>
    <name evidence="8" type="ORF">LuPra_03397</name>
</gene>
<dbReference type="GO" id="GO:0007165">
    <property type="term" value="P:signal transduction"/>
    <property type="evidence" value="ECO:0007669"/>
    <property type="project" value="TreeGrafter"/>
</dbReference>